<dbReference type="Proteomes" id="UP001375743">
    <property type="component" value="Unassembled WGS sequence"/>
</dbReference>
<evidence type="ECO:0000256" key="1">
    <source>
        <dbReference type="SAM" id="Phobius"/>
    </source>
</evidence>
<proteinExistence type="predicted"/>
<dbReference type="RefSeq" id="WP_418160422.1">
    <property type="nucleotide sequence ID" value="NZ_JBBLZC010000016.1"/>
</dbReference>
<keyword evidence="1" id="KW-1133">Transmembrane helix</keyword>
<gene>
    <name evidence="2" type="ORF">U1T56_15555</name>
</gene>
<sequence length="285" mass="31118">MMVPLDPILRAAVMTRAAACRARIPAFTARHFGLAGAWRLHREALGLDLLRAPLNVLLVGPALFLRIAAMLLRRLGFARSGTRLERRNPFLETRLARRIADLVLSELLRIDEATVDAPASRERAHHLIAEYVAARHAVAEFAAALVALAAGLVLVQALTPGAISLGPILAKEMAQREAVEGFWLGSALGGLYHAWFPADVSWTRTVATTFAVMIGFALLATFTGLVTDPLQELLGLHRRRLRRLVDTLERVALGESEASLALPDPWVARLVDLADAVLMAMRLTR</sequence>
<keyword evidence="1" id="KW-0812">Transmembrane</keyword>
<name>A0ABU8XVW2_9PROT</name>
<dbReference type="InterPro" id="IPR046575">
    <property type="entry name" value="DUF6635"/>
</dbReference>
<organism evidence="2 3">
    <name type="scientific">Benzoatithermus flavus</name>
    <dbReference type="NCBI Taxonomy" id="3108223"/>
    <lineage>
        <taxon>Bacteria</taxon>
        <taxon>Pseudomonadati</taxon>
        <taxon>Pseudomonadota</taxon>
        <taxon>Alphaproteobacteria</taxon>
        <taxon>Geminicoccales</taxon>
        <taxon>Geminicoccaceae</taxon>
        <taxon>Benzoatithermus</taxon>
    </lineage>
</organism>
<feature type="transmembrane region" description="Helical" evidence="1">
    <location>
        <begin position="141"/>
        <end position="169"/>
    </location>
</feature>
<protein>
    <submittedName>
        <fullName evidence="2">DUF6635 family protein</fullName>
    </submittedName>
</protein>
<feature type="transmembrane region" description="Helical" evidence="1">
    <location>
        <begin position="210"/>
        <end position="230"/>
    </location>
</feature>
<feature type="transmembrane region" description="Helical" evidence="1">
    <location>
        <begin position="49"/>
        <end position="72"/>
    </location>
</feature>
<evidence type="ECO:0000313" key="3">
    <source>
        <dbReference type="Proteomes" id="UP001375743"/>
    </source>
</evidence>
<comment type="caution">
    <text evidence="2">The sequence shown here is derived from an EMBL/GenBank/DDBJ whole genome shotgun (WGS) entry which is preliminary data.</text>
</comment>
<reference evidence="2 3" key="1">
    <citation type="submission" date="2024-01" db="EMBL/GenBank/DDBJ databases">
        <title>Multi-omics insights into the function and evolution of sodium benzoate biodegradation pathways in Benzoatithermus flavus gen. nov., sp. nov. from hot spring.</title>
        <authorList>
            <person name="Hu C.-J."/>
            <person name="Li W.-J."/>
        </authorList>
    </citation>
    <scope>NUCLEOTIDE SEQUENCE [LARGE SCALE GENOMIC DNA]</scope>
    <source>
        <strain evidence="2 3">SYSU G07066</strain>
    </source>
</reference>
<accession>A0ABU8XVW2</accession>
<keyword evidence="1" id="KW-0472">Membrane</keyword>
<keyword evidence="3" id="KW-1185">Reference proteome</keyword>
<dbReference type="Pfam" id="PF20340">
    <property type="entry name" value="DUF6635"/>
    <property type="match status" value="1"/>
</dbReference>
<dbReference type="EMBL" id="JBBLZC010000016">
    <property type="protein sequence ID" value="MEK0084570.1"/>
    <property type="molecule type" value="Genomic_DNA"/>
</dbReference>
<evidence type="ECO:0000313" key="2">
    <source>
        <dbReference type="EMBL" id="MEK0084570.1"/>
    </source>
</evidence>